<accession>A0A9Q1LZ26</accession>
<name>A0A9Q1LZ26_9SOLA</name>
<keyword evidence="1" id="KW-0472">Membrane</keyword>
<keyword evidence="1" id="KW-0812">Transmembrane</keyword>
<comment type="caution">
    <text evidence="2">The sequence shown here is derived from an EMBL/GenBank/DDBJ whole genome shotgun (WGS) entry which is preliminary data.</text>
</comment>
<evidence type="ECO:0000313" key="2">
    <source>
        <dbReference type="EMBL" id="KAJ8546581.1"/>
    </source>
</evidence>
<keyword evidence="1" id="KW-1133">Transmembrane helix</keyword>
<sequence>MIVKFRVEIGKGWNCLVYSLGRASVHPNRLGSPQRTAGHYNKGLGFVLVCGHGRVTDAADNGNSRILLTVIKPFISHILKIFLQNTLRAISNILGWILLGISFLSHVLPLITFLKLI</sequence>
<gene>
    <name evidence="2" type="ORF">K7X08_034091</name>
</gene>
<feature type="transmembrane region" description="Helical" evidence="1">
    <location>
        <begin position="93"/>
        <end position="114"/>
    </location>
</feature>
<dbReference type="Proteomes" id="UP001152561">
    <property type="component" value="Unassembled WGS sequence"/>
</dbReference>
<evidence type="ECO:0000256" key="1">
    <source>
        <dbReference type="SAM" id="Phobius"/>
    </source>
</evidence>
<proteinExistence type="predicted"/>
<dbReference type="EMBL" id="JAJAGQ010000013">
    <property type="protein sequence ID" value="KAJ8546581.1"/>
    <property type="molecule type" value="Genomic_DNA"/>
</dbReference>
<organism evidence="2 3">
    <name type="scientific">Anisodus acutangulus</name>
    <dbReference type="NCBI Taxonomy" id="402998"/>
    <lineage>
        <taxon>Eukaryota</taxon>
        <taxon>Viridiplantae</taxon>
        <taxon>Streptophyta</taxon>
        <taxon>Embryophyta</taxon>
        <taxon>Tracheophyta</taxon>
        <taxon>Spermatophyta</taxon>
        <taxon>Magnoliopsida</taxon>
        <taxon>eudicotyledons</taxon>
        <taxon>Gunneridae</taxon>
        <taxon>Pentapetalae</taxon>
        <taxon>asterids</taxon>
        <taxon>lamiids</taxon>
        <taxon>Solanales</taxon>
        <taxon>Solanaceae</taxon>
        <taxon>Solanoideae</taxon>
        <taxon>Hyoscyameae</taxon>
        <taxon>Anisodus</taxon>
    </lineage>
</organism>
<reference evidence="3" key="1">
    <citation type="journal article" date="2023" name="Proc. Natl. Acad. Sci. U.S.A.">
        <title>Genomic and structural basis for evolution of tropane alkaloid biosynthesis.</title>
        <authorList>
            <person name="Wanga Y.-J."/>
            <person name="Taina T."/>
            <person name="Yua J.-Y."/>
            <person name="Lia J."/>
            <person name="Xua B."/>
            <person name="Chenc J."/>
            <person name="D'Auriad J.C."/>
            <person name="Huanga J.-P."/>
            <person name="Huanga S.-X."/>
        </authorList>
    </citation>
    <scope>NUCLEOTIDE SEQUENCE [LARGE SCALE GENOMIC DNA]</scope>
    <source>
        <strain evidence="3">cv. KIB-2019</strain>
    </source>
</reference>
<protein>
    <submittedName>
        <fullName evidence="2">Uncharacterized protein</fullName>
    </submittedName>
</protein>
<evidence type="ECO:0000313" key="3">
    <source>
        <dbReference type="Proteomes" id="UP001152561"/>
    </source>
</evidence>
<dbReference type="AlphaFoldDB" id="A0A9Q1LZ26"/>
<keyword evidence="3" id="KW-1185">Reference proteome</keyword>